<dbReference type="RefSeq" id="WP_011212526.1">
    <property type="nucleotide sequence ID" value="NZ_LN681226.1"/>
</dbReference>
<gene>
    <name evidence="4" type="ORF">LHA_pA0023</name>
</gene>
<accession>A0A0A8UYR5</accession>
<feature type="domain" description="N-acetyltransferase" evidence="3">
    <location>
        <begin position="162"/>
        <end position="323"/>
    </location>
</feature>
<sequence>MIQIEKITGELAKSLCRTITKDLPEYFGLPEANEYYEIGVKTRTNFAAKDGDDTIGLVSIDFPYPNNANIYWMAVKRDYHRQGVGKQLIEAACHFAATQGAKTITVETLSPSELEENYLKTYQFYQSVGFNALFDLKPAGYEWNMVYMVKQLEALAENQQLIAIKPLELSDIPILVNAFQKANWQKPYVLFEGYHQEQQQSERAVWVAYVQDQIAGYVTLKWASHYEPFAHKEIPEIMDLNVLPAFRKLGIGSALLTAAEDKAASQCDVVGIGVGLYGGPDGGYGQAQRLYVNRGYIPDGLGVTYGYKPSIPGETYPLDDDLILWFTKKLTKNLHAESDVVTKKTPDSHDVYVPNTNYKLEFNAKDSFKIIDQKLFEFNKSCVPSTQKPEVIDINVTIKNGDEVIAGICTDVYIWKIMYISVFFVEEKYRNQGLGAILLNKVEEKAKELGVTLIHLDTFDFQAKDFYRKHGYEAFGVLDDCPKGHKRYYMKKVL</sequence>
<dbReference type="SUPFAM" id="SSF55729">
    <property type="entry name" value="Acyl-CoA N-acyltransferases (Nat)"/>
    <property type="match status" value="3"/>
</dbReference>
<dbReference type="HOGENOM" id="CLU_551854_0_0_6"/>
<keyword evidence="4" id="KW-0614">Plasmid</keyword>
<dbReference type="Pfam" id="PF00583">
    <property type="entry name" value="Acetyltransf_1"/>
    <property type="match status" value="3"/>
</dbReference>
<feature type="domain" description="N-acetyltransferase" evidence="3">
    <location>
        <begin position="356"/>
        <end position="494"/>
    </location>
</feature>
<protein>
    <submittedName>
        <fullName evidence="4">Acyl-CoA N-acyltransferase</fullName>
    </submittedName>
</protein>
<proteinExistence type="predicted"/>
<evidence type="ECO:0000256" key="2">
    <source>
        <dbReference type="ARBA" id="ARBA00023315"/>
    </source>
</evidence>
<dbReference type="Proteomes" id="UP000032803">
    <property type="component" value="Plasmid II"/>
</dbReference>
<feature type="domain" description="N-acetyltransferase" evidence="3">
    <location>
        <begin position="2"/>
        <end position="153"/>
    </location>
</feature>
<dbReference type="PANTHER" id="PTHR43877">
    <property type="entry name" value="AMINOALKYLPHOSPHONATE N-ACETYLTRANSFERASE-RELATED-RELATED"/>
    <property type="match status" value="1"/>
</dbReference>
<evidence type="ECO:0000313" key="5">
    <source>
        <dbReference type="Proteomes" id="UP000032803"/>
    </source>
</evidence>
<organism evidence="4 5">
    <name type="scientific">Legionella hackeliae</name>
    <dbReference type="NCBI Taxonomy" id="449"/>
    <lineage>
        <taxon>Bacteria</taxon>
        <taxon>Pseudomonadati</taxon>
        <taxon>Pseudomonadota</taxon>
        <taxon>Gammaproteobacteria</taxon>
        <taxon>Legionellales</taxon>
        <taxon>Legionellaceae</taxon>
        <taxon>Legionella</taxon>
    </lineage>
</organism>
<dbReference type="CDD" id="cd04301">
    <property type="entry name" value="NAT_SF"/>
    <property type="match status" value="3"/>
</dbReference>
<evidence type="ECO:0000259" key="3">
    <source>
        <dbReference type="PROSITE" id="PS51186"/>
    </source>
</evidence>
<dbReference type="OrthoDB" id="9803772at2"/>
<dbReference type="Gene3D" id="3.40.630.30">
    <property type="match status" value="3"/>
</dbReference>
<dbReference type="InterPro" id="IPR000182">
    <property type="entry name" value="GNAT_dom"/>
</dbReference>
<evidence type="ECO:0000313" key="4">
    <source>
        <dbReference type="EMBL" id="CEK12272.1"/>
    </source>
</evidence>
<name>A0A0A8UYR5_LEGHA</name>
<dbReference type="AlphaFoldDB" id="A0A0A8UYR5"/>
<dbReference type="KEGG" id="lha:LHA_pA0023"/>
<dbReference type="PROSITE" id="PS51186">
    <property type="entry name" value="GNAT"/>
    <property type="match status" value="3"/>
</dbReference>
<dbReference type="EMBL" id="LN681226">
    <property type="protein sequence ID" value="CEK12272.1"/>
    <property type="molecule type" value="Genomic_DNA"/>
</dbReference>
<geneLocation type="plasmid" evidence="4 5">
    <name>II</name>
</geneLocation>
<reference evidence="5" key="1">
    <citation type="submission" date="2014-09" db="EMBL/GenBank/DDBJ databases">
        <authorList>
            <person name="Gomez-Valero L."/>
        </authorList>
    </citation>
    <scope>NUCLEOTIDE SEQUENCE [LARGE SCALE GENOMIC DNA]</scope>
    <source>
        <strain evidence="5">ATCC35250</strain>
        <plasmid evidence="5">II</plasmid>
    </source>
</reference>
<keyword evidence="5" id="KW-1185">Reference proteome</keyword>
<keyword evidence="1 4" id="KW-0808">Transferase</keyword>
<dbReference type="GO" id="GO:0016747">
    <property type="term" value="F:acyltransferase activity, transferring groups other than amino-acyl groups"/>
    <property type="evidence" value="ECO:0007669"/>
    <property type="project" value="InterPro"/>
</dbReference>
<evidence type="ECO:0000256" key="1">
    <source>
        <dbReference type="ARBA" id="ARBA00022679"/>
    </source>
</evidence>
<dbReference type="InterPro" id="IPR016181">
    <property type="entry name" value="Acyl_CoA_acyltransferase"/>
</dbReference>
<dbReference type="InterPro" id="IPR050832">
    <property type="entry name" value="Bact_Acetyltransf"/>
</dbReference>
<keyword evidence="2 4" id="KW-0012">Acyltransferase</keyword>